<feature type="transmembrane region" description="Helical" evidence="3">
    <location>
        <begin position="327"/>
        <end position="348"/>
    </location>
</feature>
<dbReference type="EMBL" id="CP002394">
    <property type="protein sequence ID" value="ADU30329.1"/>
    <property type="molecule type" value="Genomic_DNA"/>
</dbReference>
<feature type="transmembrane region" description="Helical" evidence="3">
    <location>
        <begin position="229"/>
        <end position="250"/>
    </location>
</feature>
<feature type="transmembrane region" description="Helical" evidence="3">
    <location>
        <begin position="47"/>
        <end position="72"/>
    </location>
</feature>
<feature type="transmembrane region" description="Helical" evidence="3">
    <location>
        <begin position="368"/>
        <end position="390"/>
    </location>
</feature>
<keyword evidence="6" id="KW-1185">Reference proteome</keyword>
<dbReference type="STRING" id="649639.Bcell_2067"/>
<feature type="transmembrane region" description="Helical" evidence="3">
    <location>
        <begin position="297"/>
        <end position="315"/>
    </location>
</feature>
<accession>E6U117</accession>
<dbReference type="GO" id="GO:0016747">
    <property type="term" value="F:acyltransferase activity, transferring groups other than amino-acyl groups"/>
    <property type="evidence" value="ECO:0007669"/>
    <property type="project" value="InterPro"/>
</dbReference>
<dbReference type="KEGG" id="bco:Bcell_2067"/>
<reference evidence="5 6" key="1">
    <citation type="submission" date="2010-12" db="EMBL/GenBank/DDBJ databases">
        <title>Complete sequence of Bacillus cellulosilyticus DSM 2522.</title>
        <authorList>
            <consortium name="US DOE Joint Genome Institute"/>
            <person name="Lucas S."/>
            <person name="Copeland A."/>
            <person name="Lapidus A."/>
            <person name="Cheng J.-F."/>
            <person name="Bruce D."/>
            <person name="Goodwin L."/>
            <person name="Pitluck S."/>
            <person name="Chertkov O."/>
            <person name="Detter J.C."/>
            <person name="Han C."/>
            <person name="Tapia R."/>
            <person name="Land M."/>
            <person name="Hauser L."/>
            <person name="Jeffries C."/>
            <person name="Kyrpides N."/>
            <person name="Ivanova N."/>
            <person name="Mikhailova N."/>
            <person name="Brumm P."/>
            <person name="Mead D."/>
            <person name="Woyke T."/>
        </authorList>
    </citation>
    <scope>NUCLEOTIDE SEQUENCE [LARGE SCALE GENOMIC DNA]</scope>
    <source>
        <strain evidence="6">ATCC 21833 / DSM 2522 / FERM P-1141 / JCM 9156 / N-4</strain>
    </source>
</reference>
<evidence type="ECO:0000313" key="5">
    <source>
        <dbReference type="EMBL" id="ADU30329.1"/>
    </source>
</evidence>
<dbReference type="AlphaFoldDB" id="E6U117"/>
<dbReference type="PANTHER" id="PTHR23028:SF53">
    <property type="entry name" value="ACYL_TRANSF_3 DOMAIN-CONTAINING PROTEIN"/>
    <property type="match status" value="1"/>
</dbReference>
<gene>
    <name evidence="5" type="ordered locus">Bcell_2067</name>
</gene>
<dbReference type="Proteomes" id="UP000001401">
    <property type="component" value="Chromosome"/>
</dbReference>
<comment type="subcellular location">
    <subcellularLocation>
        <location evidence="1">Membrane</location>
    </subcellularLocation>
</comment>
<dbReference type="InterPro" id="IPR002656">
    <property type="entry name" value="Acyl_transf_3_dom"/>
</dbReference>
<keyword evidence="3" id="KW-1133">Transmembrane helix</keyword>
<dbReference type="InterPro" id="IPR050879">
    <property type="entry name" value="Acyltransferase_3"/>
</dbReference>
<evidence type="ECO:0000256" key="3">
    <source>
        <dbReference type="SAM" id="Phobius"/>
    </source>
</evidence>
<proteinExistence type="inferred from homology"/>
<dbReference type="eggNOG" id="COG1835">
    <property type="taxonomic scope" value="Bacteria"/>
</dbReference>
<dbReference type="HOGENOM" id="CLU_005679_1_3_9"/>
<evidence type="ECO:0000256" key="1">
    <source>
        <dbReference type="ARBA" id="ARBA00004370"/>
    </source>
</evidence>
<keyword evidence="3" id="KW-0812">Transmembrane</keyword>
<dbReference type="GO" id="GO:0016020">
    <property type="term" value="C:membrane"/>
    <property type="evidence" value="ECO:0007669"/>
    <property type="project" value="TreeGrafter"/>
</dbReference>
<dbReference type="PANTHER" id="PTHR23028">
    <property type="entry name" value="ACETYLTRANSFERASE"/>
    <property type="match status" value="1"/>
</dbReference>
<feature type="domain" description="Acyltransferase 3" evidence="4">
    <location>
        <begin position="12"/>
        <end position="383"/>
    </location>
</feature>
<evidence type="ECO:0000259" key="4">
    <source>
        <dbReference type="Pfam" id="PF01757"/>
    </source>
</evidence>
<feature type="transmembrane region" description="Helical" evidence="3">
    <location>
        <begin position="6"/>
        <end position="26"/>
    </location>
</feature>
<evidence type="ECO:0000313" key="6">
    <source>
        <dbReference type="Proteomes" id="UP000001401"/>
    </source>
</evidence>
<feature type="transmembrane region" description="Helical" evidence="3">
    <location>
        <begin position="262"/>
        <end position="282"/>
    </location>
</feature>
<organism evidence="5 6">
    <name type="scientific">Evansella cellulosilytica (strain ATCC 21833 / DSM 2522 / FERM P-1141 / JCM 9156 / N-4)</name>
    <name type="common">Bacillus cellulosilyticus</name>
    <dbReference type="NCBI Taxonomy" id="649639"/>
    <lineage>
        <taxon>Bacteria</taxon>
        <taxon>Bacillati</taxon>
        <taxon>Bacillota</taxon>
        <taxon>Bacilli</taxon>
        <taxon>Bacillales</taxon>
        <taxon>Bacillaceae</taxon>
        <taxon>Evansella</taxon>
    </lineage>
</organism>
<keyword evidence="3" id="KW-0472">Membrane</keyword>
<keyword evidence="5" id="KW-0808">Transferase</keyword>
<feature type="transmembrane region" description="Helical" evidence="3">
    <location>
        <begin position="183"/>
        <end position="202"/>
    </location>
</feature>
<comment type="similarity">
    <text evidence="2">Belongs to the acyltransferase 3 family.</text>
</comment>
<dbReference type="Pfam" id="PF01757">
    <property type="entry name" value="Acyl_transf_3"/>
    <property type="match status" value="1"/>
</dbReference>
<name>E6U117_EVAC2</name>
<evidence type="ECO:0000256" key="2">
    <source>
        <dbReference type="ARBA" id="ARBA00007400"/>
    </source>
</evidence>
<dbReference type="RefSeq" id="WP_013488665.1">
    <property type="nucleotide sequence ID" value="NC_014829.1"/>
</dbReference>
<feature type="transmembrane region" description="Helical" evidence="3">
    <location>
        <begin position="151"/>
        <end position="171"/>
    </location>
</feature>
<keyword evidence="5" id="KW-0012">Acyltransferase</keyword>
<dbReference type="OrthoDB" id="9796461at2"/>
<feature type="transmembrane region" description="Helical" evidence="3">
    <location>
        <begin position="120"/>
        <end position="139"/>
    </location>
</feature>
<sequence>MNKGLMPSYLLGADGLRALACLAVIFHHLTQRLAMHNQTTVVQETQAFFLLGNAGVSVFFVLSGFLLALPFWKSYLVGGKFLDMKHYVFRRAVRIVPGFYAAFFVSVLLAYIWQVETEFSIARLITGLTFTSGFHYTTFFPSELNGPLWSISFEVFSYLLMPIFMLGLFYLGKKRSFTKAISYWLGVMVLILILNQGVHFLFTPDEVQRGWEYGLIGGAKFWIPNYNPIGFFGQFAIGVIASLVTVHLFRRTDLIQRFKQKGGFDIVSGLSLALVFFFIFLVRHSGEFSLSIQNQPYYFPIFPTLIAITLCTAPLSRLFGKILDNFLFRYTAKVSFGLYIWHFLVITMVERYWQPTYVHMGMSDFNTWLVVSIVVLFISYIIATLSYYLIENPVLIWAHKRQRRTTQKEQTVRKEAM</sequence>
<dbReference type="GO" id="GO:0000271">
    <property type="term" value="P:polysaccharide biosynthetic process"/>
    <property type="evidence" value="ECO:0007669"/>
    <property type="project" value="TreeGrafter"/>
</dbReference>
<protein>
    <submittedName>
        <fullName evidence="5">Acyltransferase 3</fullName>
    </submittedName>
</protein>
<feature type="transmembrane region" description="Helical" evidence="3">
    <location>
        <begin position="92"/>
        <end position="113"/>
    </location>
</feature>